<dbReference type="InterPro" id="IPR036390">
    <property type="entry name" value="WH_DNA-bd_sf"/>
</dbReference>
<evidence type="ECO:0000259" key="2">
    <source>
        <dbReference type="Pfam" id="PF02270"/>
    </source>
</evidence>
<dbReference type="AlphaFoldDB" id="M3D6C2"/>
<dbReference type="EMBL" id="KB456263">
    <property type="protein sequence ID" value="EMF13730.1"/>
    <property type="molecule type" value="Genomic_DNA"/>
</dbReference>
<keyword evidence="4" id="KW-1185">Reference proteome</keyword>
<feature type="region of interest" description="Disordered" evidence="1">
    <location>
        <begin position="281"/>
        <end position="306"/>
    </location>
</feature>
<feature type="compositionally biased region" description="Basic and acidic residues" evidence="1">
    <location>
        <begin position="414"/>
        <end position="429"/>
    </location>
</feature>
<dbReference type="RefSeq" id="XP_016761851.1">
    <property type="nucleotide sequence ID" value="XM_016905237.1"/>
</dbReference>
<accession>M3D6C2</accession>
<name>M3D6C2_SPHMS</name>
<reference evidence="3 4" key="1">
    <citation type="journal article" date="2012" name="PLoS Pathog.">
        <title>Diverse lifestyles and strategies of plant pathogenesis encoded in the genomes of eighteen Dothideomycetes fungi.</title>
        <authorList>
            <person name="Ohm R.A."/>
            <person name="Feau N."/>
            <person name="Henrissat B."/>
            <person name="Schoch C.L."/>
            <person name="Horwitz B.A."/>
            <person name="Barry K.W."/>
            <person name="Condon B.J."/>
            <person name="Copeland A.C."/>
            <person name="Dhillon B."/>
            <person name="Glaser F."/>
            <person name="Hesse C.N."/>
            <person name="Kosti I."/>
            <person name="LaButti K."/>
            <person name="Lindquist E.A."/>
            <person name="Lucas S."/>
            <person name="Salamov A.A."/>
            <person name="Bradshaw R.E."/>
            <person name="Ciuffetti L."/>
            <person name="Hamelin R.C."/>
            <person name="Kema G.H.J."/>
            <person name="Lawrence C."/>
            <person name="Scott J.A."/>
            <person name="Spatafora J.W."/>
            <person name="Turgeon B.G."/>
            <person name="de Wit P.J.G.M."/>
            <person name="Zhong S."/>
            <person name="Goodwin S.B."/>
            <person name="Grigoriev I.V."/>
        </authorList>
    </citation>
    <scope>NUCLEOTIDE SEQUENCE [LARGE SCALE GENOMIC DNA]</scope>
    <source>
        <strain evidence="3 4">SO2202</strain>
    </source>
</reference>
<gene>
    <name evidence="3" type="ORF">SEPMUDRAFT_148934</name>
</gene>
<protein>
    <recommendedName>
        <fullName evidence="2">TFIIF beta subunit HTH domain-containing protein</fullName>
    </recommendedName>
</protein>
<dbReference type="HOGENOM" id="CLU_590741_0_0_1"/>
<dbReference type="InterPro" id="IPR036388">
    <property type="entry name" value="WH-like_DNA-bd_sf"/>
</dbReference>
<feature type="region of interest" description="Disordered" evidence="1">
    <location>
        <begin position="410"/>
        <end position="429"/>
    </location>
</feature>
<organism evidence="3 4">
    <name type="scientific">Sphaerulina musiva (strain SO2202)</name>
    <name type="common">Poplar stem canker fungus</name>
    <name type="synonym">Septoria musiva</name>
    <dbReference type="NCBI Taxonomy" id="692275"/>
    <lineage>
        <taxon>Eukaryota</taxon>
        <taxon>Fungi</taxon>
        <taxon>Dikarya</taxon>
        <taxon>Ascomycota</taxon>
        <taxon>Pezizomycotina</taxon>
        <taxon>Dothideomycetes</taxon>
        <taxon>Dothideomycetidae</taxon>
        <taxon>Mycosphaerellales</taxon>
        <taxon>Mycosphaerellaceae</taxon>
        <taxon>Sphaerulina</taxon>
    </lineage>
</organism>
<evidence type="ECO:0000313" key="3">
    <source>
        <dbReference type="EMBL" id="EMF13730.1"/>
    </source>
</evidence>
<dbReference type="Proteomes" id="UP000016931">
    <property type="component" value="Unassembled WGS sequence"/>
</dbReference>
<proteinExistence type="predicted"/>
<evidence type="ECO:0000256" key="1">
    <source>
        <dbReference type="SAM" id="MobiDB-lite"/>
    </source>
</evidence>
<feature type="domain" description="TFIIF beta subunit HTH" evidence="2">
    <location>
        <begin position="349"/>
        <end position="394"/>
    </location>
</feature>
<dbReference type="InterPro" id="IPR040450">
    <property type="entry name" value="TFIIF_beta_HTH"/>
</dbReference>
<sequence>MTNRPYEMDMPSLPKLMNMEDAASHWTFRASSTDRGRRLDKCDVHNDILYTPHGENRAGCSPSQLSGRDGREEHPVQCNAARDTDPSTEYIDLHHMDGLSEKEEDVRLHLRGGVDDSESCSESDMDTTCGSVVTSTDTCIDLSAPADHDDQEAKDHDLSTRFAGSLQLVYHESYGGWFLQDRQRPLLLELLDRNDAELNRLKRSLAERTDLPVEGPGPDHSCGEGDGCGIHLGSGSAGGFQVAQEVMEERHERSISAQGSVDSRVNTIGLAESTERMEGLSFDLNPSRGRSRVSRWTTDNMPDDIGRQTDIQESKFLGSIGQQTTLRDSNGKGRATSPRYPANSRPFKIPQDQLIVLLRKCFASKPYWTASDLSQSFQQPETHIVDALREIAVFGPWQSDFPQHSWSWKLQSRRNNDGQRSKGKERAESANRIARLPRLCYCRGPDCGYCQSESWTVCDVRDL</sequence>
<feature type="region of interest" description="Disordered" evidence="1">
    <location>
        <begin position="53"/>
        <end position="72"/>
    </location>
</feature>
<dbReference type="GeneID" id="27902374"/>
<evidence type="ECO:0000313" key="4">
    <source>
        <dbReference type="Proteomes" id="UP000016931"/>
    </source>
</evidence>
<dbReference type="SUPFAM" id="SSF46785">
    <property type="entry name" value="Winged helix' DNA-binding domain"/>
    <property type="match status" value="1"/>
</dbReference>
<dbReference type="Pfam" id="PF02270">
    <property type="entry name" value="TFIIF_beta"/>
    <property type="match status" value="1"/>
</dbReference>
<dbReference type="Gene3D" id="1.10.10.10">
    <property type="entry name" value="Winged helix-like DNA-binding domain superfamily/Winged helix DNA-binding domain"/>
    <property type="match status" value="1"/>
</dbReference>
<feature type="region of interest" description="Disordered" evidence="1">
    <location>
        <begin position="319"/>
        <end position="345"/>
    </location>
</feature>